<evidence type="ECO:0000313" key="5">
    <source>
        <dbReference type="Proteomes" id="UP001501079"/>
    </source>
</evidence>
<sequence length="634" mass="68546">MGLPVSDIRARSPHRGLMLEAATPVWPGLGGLQMAVFNDGISETSLPQGDLVETDVLIVGSGPSGASAALALSTYGIPNIMITKYRWTANTPRAHITNQRAMEFFRDMGIEEQVKRDSTPHALIGDTVFCTSIAGEELGRILTWGTSPAREADYVAASPTLNCDIPQTYLEPILVANATKRGTQTRFSSEYVSHVQDEDGVTTTVLDRATGLRYRIRSRYLIGADGARSKVAADLGLPSEGAMDIAGSMNITFKADLEELVGHRPSVLYWVVQPGANVGGIGAGLVRMVRPWNEWLIVWGYDITQPPPVVDHDAAVQIVRNLLGMPELEPEITGTSLWGNNEWYATRLQRGRVFCVGDAIHRHPPSNGLGSNTSVQDSYNLAWKLAAVLRGQAGSALLDTYTAERAPVAKQIVTRANKSAREFGDFFEALGITRVATMEEMLAEIEERKADTPAGLAKREALHRAMETKHYEFNAHGVELGQFYTSSAVVSDGSVKPAPSRDPELYYEPSTVPGSPLPHAWLGIGTRKHSTLDLAPSTQFTVFTGISGQAWADAAAKVGARLGLPIGAVVIGPGQGVTDLYHDWAKLRGIDEDGVLLVRPDKIIAWRSKSLVADPERTLEDVLSTLLSRVPAVA</sequence>
<comment type="caution">
    <text evidence="4">The sequence shown here is derived from an EMBL/GenBank/DDBJ whole genome shotgun (WGS) entry which is preliminary data.</text>
</comment>
<gene>
    <name evidence="4" type="ORF">GCM10022287_38290</name>
</gene>
<dbReference type="PANTHER" id="PTHR43004">
    <property type="entry name" value="TRK SYSTEM POTASSIUM UPTAKE PROTEIN"/>
    <property type="match status" value="1"/>
</dbReference>
<dbReference type="EMBL" id="BAABBW010000008">
    <property type="protein sequence ID" value="GAA4182049.1"/>
    <property type="molecule type" value="Genomic_DNA"/>
</dbReference>
<keyword evidence="5" id="KW-1185">Reference proteome</keyword>
<dbReference type="GO" id="GO:0004497">
    <property type="term" value="F:monooxygenase activity"/>
    <property type="evidence" value="ECO:0007669"/>
    <property type="project" value="UniProtKB-KW"/>
</dbReference>
<dbReference type="PRINTS" id="PR00420">
    <property type="entry name" value="RNGMNOXGNASE"/>
</dbReference>
<dbReference type="Gene3D" id="3.50.50.60">
    <property type="entry name" value="FAD/NAD(P)-binding domain"/>
    <property type="match status" value="1"/>
</dbReference>
<dbReference type="InterPro" id="IPR050641">
    <property type="entry name" value="RIFMO-like"/>
</dbReference>
<reference evidence="5" key="1">
    <citation type="journal article" date="2019" name="Int. J. Syst. Evol. Microbiol.">
        <title>The Global Catalogue of Microorganisms (GCM) 10K type strain sequencing project: providing services to taxonomists for standard genome sequencing and annotation.</title>
        <authorList>
            <consortium name="The Broad Institute Genomics Platform"/>
            <consortium name="The Broad Institute Genome Sequencing Center for Infectious Disease"/>
            <person name="Wu L."/>
            <person name="Ma J."/>
        </authorList>
    </citation>
    <scope>NUCLEOTIDE SEQUENCE [LARGE SCALE GENOMIC DNA]</scope>
    <source>
        <strain evidence="5">JCM 17591</strain>
    </source>
</reference>
<evidence type="ECO:0000313" key="4">
    <source>
        <dbReference type="EMBL" id="GAA4182049.1"/>
    </source>
</evidence>
<dbReference type="InterPro" id="IPR002938">
    <property type="entry name" value="FAD-bd"/>
</dbReference>
<keyword evidence="1" id="KW-0285">Flavoprotein</keyword>
<dbReference type="Gene3D" id="3.40.30.120">
    <property type="match status" value="1"/>
</dbReference>
<feature type="domain" description="FAD-binding" evidence="3">
    <location>
        <begin position="53"/>
        <end position="416"/>
    </location>
</feature>
<dbReference type="Gene3D" id="3.30.9.10">
    <property type="entry name" value="D-Amino Acid Oxidase, subunit A, domain 2"/>
    <property type="match status" value="1"/>
</dbReference>
<protein>
    <submittedName>
        <fullName evidence="4">FAD-dependent monooxygenase</fullName>
    </submittedName>
</protein>
<dbReference type="PANTHER" id="PTHR43004:SF8">
    <property type="entry name" value="FAD-BINDING DOMAIN-CONTAINING PROTEIN-RELATED"/>
    <property type="match status" value="1"/>
</dbReference>
<keyword evidence="4" id="KW-0560">Oxidoreductase</keyword>
<keyword evidence="2" id="KW-0274">FAD</keyword>
<evidence type="ECO:0000259" key="3">
    <source>
        <dbReference type="Pfam" id="PF01494"/>
    </source>
</evidence>
<organism evidence="4 5">
    <name type="scientific">Gryllotalpicola koreensis</name>
    <dbReference type="NCBI Taxonomy" id="993086"/>
    <lineage>
        <taxon>Bacteria</taxon>
        <taxon>Bacillati</taxon>
        <taxon>Actinomycetota</taxon>
        <taxon>Actinomycetes</taxon>
        <taxon>Micrococcales</taxon>
        <taxon>Microbacteriaceae</taxon>
        <taxon>Gryllotalpicola</taxon>
    </lineage>
</organism>
<dbReference type="Pfam" id="PF01494">
    <property type="entry name" value="FAD_binding_3"/>
    <property type="match status" value="1"/>
</dbReference>
<proteinExistence type="predicted"/>
<dbReference type="InterPro" id="IPR036188">
    <property type="entry name" value="FAD/NAD-bd_sf"/>
</dbReference>
<dbReference type="SUPFAM" id="SSF51905">
    <property type="entry name" value="FAD/NAD(P)-binding domain"/>
    <property type="match status" value="1"/>
</dbReference>
<evidence type="ECO:0000256" key="2">
    <source>
        <dbReference type="ARBA" id="ARBA00022827"/>
    </source>
</evidence>
<dbReference type="Proteomes" id="UP001501079">
    <property type="component" value="Unassembled WGS sequence"/>
</dbReference>
<keyword evidence="4" id="KW-0503">Monooxygenase</keyword>
<dbReference type="Pfam" id="PF21274">
    <property type="entry name" value="Rng_hyd_C"/>
    <property type="match status" value="1"/>
</dbReference>
<accession>A0ABP8ADH2</accession>
<name>A0ABP8ADH2_9MICO</name>
<evidence type="ECO:0000256" key="1">
    <source>
        <dbReference type="ARBA" id="ARBA00022630"/>
    </source>
</evidence>